<evidence type="ECO:0000313" key="2">
    <source>
        <dbReference type="Proteomes" id="UP000321926"/>
    </source>
</evidence>
<comment type="caution">
    <text evidence="1">The sequence shown here is derived from an EMBL/GenBank/DDBJ whole genome shotgun (WGS) entry which is preliminary data.</text>
</comment>
<protein>
    <submittedName>
        <fullName evidence="1">Uncharacterized protein</fullName>
    </submittedName>
</protein>
<dbReference type="RefSeq" id="WP_147922916.1">
    <property type="nucleotide sequence ID" value="NZ_VRTY01000070.1"/>
</dbReference>
<evidence type="ECO:0000313" key="1">
    <source>
        <dbReference type="EMBL" id="TXK36795.1"/>
    </source>
</evidence>
<reference evidence="1 2" key="1">
    <citation type="submission" date="2019-08" db="EMBL/GenBank/DDBJ databases">
        <authorList>
            <person name="Shi S."/>
        </authorList>
    </citation>
    <scope>NUCLEOTIDE SEQUENCE [LARGE SCALE GENOMIC DNA]</scope>
    <source>
        <strain evidence="1 2">GY10130</strain>
    </source>
</reference>
<accession>A0A5C8JEC6</accession>
<organism evidence="1 2">
    <name type="scientific">Pontibacter qinzhouensis</name>
    <dbReference type="NCBI Taxonomy" id="2603253"/>
    <lineage>
        <taxon>Bacteria</taxon>
        <taxon>Pseudomonadati</taxon>
        <taxon>Bacteroidota</taxon>
        <taxon>Cytophagia</taxon>
        <taxon>Cytophagales</taxon>
        <taxon>Hymenobacteraceae</taxon>
        <taxon>Pontibacter</taxon>
    </lineage>
</organism>
<dbReference type="EMBL" id="VRTY01000070">
    <property type="protein sequence ID" value="TXK36795.1"/>
    <property type="molecule type" value="Genomic_DNA"/>
</dbReference>
<name>A0A5C8JEC6_9BACT</name>
<sequence>MESFSINLVIADRLPSDATEDAVLDGMSKTDQILSEVHYKLSQVASNIKVSDISKIQFRDHDDDKLVVTRGEFSIDIARYTARLSEPIGGIDVKENNFVCAPVTIFNLETGETLKVPAGGSYNVAIPVKPTVIDNVNGVTKELEFGETYTVESIPDQYVLSFNYLVDTENSISVTVTSDEAAVYTIQQLTNVATVVYKVNEVVRSLPITLIPGDILTVEIAKTNATAASKVTLSSM</sequence>
<dbReference type="OrthoDB" id="9836336at2"/>
<dbReference type="Proteomes" id="UP000321926">
    <property type="component" value="Unassembled WGS sequence"/>
</dbReference>
<keyword evidence="2" id="KW-1185">Reference proteome</keyword>
<proteinExistence type="predicted"/>
<dbReference type="AlphaFoldDB" id="A0A5C8JEC6"/>
<gene>
    <name evidence="1" type="ORF">FVR03_16770</name>
</gene>